<evidence type="ECO:0000313" key="2">
    <source>
        <dbReference type="Proteomes" id="UP000290407"/>
    </source>
</evidence>
<gene>
    <name evidence="1" type="ORF">EQG79_20940</name>
</gene>
<dbReference type="InterPro" id="IPR029024">
    <property type="entry name" value="TerB-like"/>
</dbReference>
<dbReference type="CDD" id="cd07177">
    <property type="entry name" value="terB_like"/>
    <property type="match status" value="1"/>
</dbReference>
<dbReference type="SUPFAM" id="SSF158682">
    <property type="entry name" value="TerB-like"/>
    <property type="match status" value="1"/>
</dbReference>
<protein>
    <submittedName>
        <fullName evidence="1">TerB family tellurite resistance protein</fullName>
    </submittedName>
</protein>
<reference evidence="1 2" key="1">
    <citation type="submission" date="2019-01" db="EMBL/GenBank/DDBJ databases">
        <title>Spirosoma flava sp. nov., a propanil-degrading bacterium isolated from herbicide-contaminated soil.</title>
        <authorList>
            <person name="Zhang L."/>
            <person name="Jiang J.-D."/>
        </authorList>
    </citation>
    <scope>NUCLEOTIDE SEQUENCE [LARGE SCALE GENOMIC DNA]</scope>
    <source>
        <strain evidence="1 2">TY50</strain>
    </source>
</reference>
<proteinExistence type="predicted"/>
<keyword evidence="2" id="KW-1185">Reference proteome</keyword>
<name>A0A4V1RVX0_9BACT</name>
<accession>A0A4V1RVX0</accession>
<dbReference type="EMBL" id="SBLB01000006">
    <property type="protein sequence ID" value="RYC68238.1"/>
    <property type="molecule type" value="Genomic_DNA"/>
</dbReference>
<comment type="caution">
    <text evidence="1">The sequence shown here is derived from an EMBL/GenBank/DDBJ whole genome shotgun (WGS) entry which is preliminary data.</text>
</comment>
<dbReference type="Gene3D" id="1.10.3680.10">
    <property type="entry name" value="TerB-like"/>
    <property type="match status" value="1"/>
</dbReference>
<dbReference type="AlphaFoldDB" id="A0A4V1RVX0"/>
<sequence>MQEITETITYNDRLATLYLGLGNAVYALTKVDGRIQREESDTVERILVSLPQGHLALQAFSVLDSCDVPVEAAYAFAMRRFSDNRKALSEALKKQFVALLLQVAEAHDSMSTKEQEFIKRFRRDLRRF</sequence>
<organism evidence="1 2">
    <name type="scientific">Spirosoma sordidisoli</name>
    <dbReference type="NCBI Taxonomy" id="2502893"/>
    <lineage>
        <taxon>Bacteria</taxon>
        <taxon>Pseudomonadati</taxon>
        <taxon>Bacteroidota</taxon>
        <taxon>Cytophagia</taxon>
        <taxon>Cytophagales</taxon>
        <taxon>Cytophagaceae</taxon>
        <taxon>Spirosoma</taxon>
    </lineage>
</organism>
<dbReference type="Proteomes" id="UP000290407">
    <property type="component" value="Unassembled WGS sequence"/>
</dbReference>
<evidence type="ECO:0000313" key="1">
    <source>
        <dbReference type="EMBL" id="RYC68238.1"/>
    </source>
</evidence>